<evidence type="ECO:0000313" key="1">
    <source>
        <dbReference type="EMBL" id="CAK9002318.1"/>
    </source>
</evidence>
<name>A0ABP0ILV0_9DINO</name>
<evidence type="ECO:0008006" key="3">
    <source>
        <dbReference type="Google" id="ProtNLM"/>
    </source>
</evidence>
<reference evidence="1 2" key="1">
    <citation type="submission" date="2024-02" db="EMBL/GenBank/DDBJ databases">
        <authorList>
            <person name="Chen Y."/>
            <person name="Shah S."/>
            <person name="Dougan E. K."/>
            <person name="Thang M."/>
            <person name="Chan C."/>
        </authorList>
    </citation>
    <scope>NUCLEOTIDE SEQUENCE [LARGE SCALE GENOMIC DNA]</scope>
</reference>
<organism evidence="1 2">
    <name type="scientific">Durusdinium trenchii</name>
    <dbReference type="NCBI Taxonomy" id="1381693"/>
    <lineage>
        <taxon>Eukaryota</taxon>
        <taxon>Sar</taxon>
        <taxon>Alveolata</taxon>
        <taxon>Dinophyceae</taxon>
        <taxon>Suessiales</taxon>
        <taxon>Symbiodiniaceae</taxon>
        <taxon>Durusdinium</taxon>
    </lineage>
</organism>
<dbReference type="InterPro" id="IPR009050">
    <property type="entry name" value="Globin-like_sf"/>
</dbReference>
<dbReference type="Proteomes" id="UP001642484">
    <property type="component" value="Unassembled WGS sequence"/>
</dbReference>
<protein>
    <recommendedName>
        <fullName evidence="3">Globin family profile domain-containing protein</fullName>
    </recommendedName>
</protein>
<proteinExistence type="predicted"/>
<gene>
    <name evidence="1" type="ORF">CCMP2556_LOCUS6802</name>
</gene>
<comment type="caution">
    <text evidence="1">The sequence shown here is derived from an EMBL/GenBank/DDBJ whole genome shotgun (WGS) entry which is preliminary data.</text>
</comment>
<dbReference type="SUPFAM" id="SSF46458">
    <property type="entry name" value="Globin-like"/>
    <property type="match status" value="1"/>
</dbReference>
<dbReference type="EMBL" id="CAXAMN010002991">
    <property type="protein sequence ID" value="CAK9002318.1"/>
    <property type="molecule type" value="Genomic_DNA"/>
</dbReference>
<sequence length="123" mass="13424">MRLAFIVGKALDFSARLFDEPALMVDEMTQLGLKHIMFQAQSQFFQPWVSALMAEIQQITADEEVVQGMNYALCVIGSIIAQAVETGSTPVLQAIVNDDVKALKSALRATPRAERAEAVLGRA</sequence>
<keyword evidence="2" id="KW-1185">Reference proteome</keyword>
<evidence type="ECO:0000313" key="2">
    <source>
        <dbReference type="Proteomes" id="UP001642484"/>
    </source>
</evidence>
<accession>A0ABP0ILV0</accession>